<dbReference type="Proteomes" id="UP001251528">
    <property type="component" value="Unassembled WGS sequence"/>
</dbReference>
<comment type="caution">
    <text evidence="2">The sequence shown here is derived from an EMBL/GenBank/DDBJ whole genome shotgun (WGS) entry which is preliminary data.</text>
</comment>
<dbReference type="PANTHER" id="PTHR35041:SF6">
    <property type="entry name" value="FORMYLMETHIONINE DEFORMYLASE-LIKE PROTEIN-RELATED"/>
    <property type="match status" value="1"/>
</dbReference>
<keyword evidence="1" id="KW-0472">Membrane</keyword>
<feature type="transmembrane region" description="Helical" evidence="1">
    <location>
        <begin position="55"/>
        <end position="80"/>
    </location>
</feature>
<accession>A0AAJ0FTZ1</accession>
<name>A0AAJ0FTZ1_9HYPO</name>
<keyword evidence="1" id="KW-1133">Transmembrane helix</keyword>
<feature type="transmembrane region" description="Helical" evidence="1">
    <location>
        <begin position="12"/>
        <end position="35"/>
    </location>
</feature>
<dbReference type="EMBL" id="JASWJB010000086">
    <property type="protein sequence ID" value="KAK2599998.1"/>
    <property type="molecule type" value="Genomic_DNA"/>
</dbReference>
<evidence type="ECO:0000313" key="2">
    <source>
        <dbReference type="EMBL" id="KAK2599998.1"/>
    </source>
</evidence>
<evidence type="ECO:0000256" key="1">
    <source>
        <dbReference type="SAM" id="Phobius"/>
    </source>
</evidence>
<proteinExistence type="predicted"/>
<keyword evidence="3" id="KW-1185">Reference proteome</keyword>
<keyword evidence="1" id="KW-0812">Transmembrane</keyword>
<sequence>MAARQRTGQQAHVHWLVPFLMIGGLVCGIALSLGHHFLYNSWDGQIVQSKDQQEWVLRIGTGLAFLIKVFLTSAAGFAYTQFLWHTLKSREVSIEGIDAMFAATNNAGSFFTLELWRKGFPLVLLAGIVWFLPVVAIFPPATLTVQPFVNLSIYDNKPLLTINYSTATPFARLDNLIKEYIAPSNEISRIVSAVSSRGSFLSIPPPRDDYSFNLTFDGPSLSCGPMGGNKSFHDAFDRIFRNKTEYQGIAAEKTAYVGIAPGSSSTSEDGVLYGLKSALGSGVSTYGSKGTGILFSFPMFGEDPARQDAAKHTIACEMFLASHQVNVAFKSGEQFVQVIQITRLPNDTASPELKVVHIAAIAILDALGGILEGKISTSDDGFISIMRTRILSTVFMLTNEMTAAQRTYFGGIDAHPENVTPGNNLSFKDAMEQLVFNVTLSLFACPGLL</sequence>
<dbReference type="PANTHER" id="PTHR35041">
    <property type="entry name" value="MEDIATOR OF RNA POLYMERASE II TRANSCRIPTION SUBUNIT 1"/>
    <property type="match status" value="1"/>
</dbReference>
<feature type="transmembrane region" description="Helical" evidence="1">
    <location>
        <begin position="119"/>
        <end position="138"/>
    </location>
</feature>
<dbReference type="AlphaFoldDB" id="A0AAJ0FTZ1"/>
<reference evidence="2" key="1">
    <citation type="submission" date="2023-06" db="EMBL/GenBank/DDBJ databases">
        <title>Conoideocrella luteorostrata (Hypocreales: Clavicipitaceae), a potential biocontrol fungus for elongate hemlock scale in United States Christmas tree production areas.</title>
        <authorList>
            <person name="Barrett H."/>
            <person name="Lovett B."/>
            <person name="Macias A.M."/>
            <person name="Stajich J.E."/>
            <person name="Kasson M.T."/>
        </authorList>
    </citation>
    <scope>NUCLEOTIDE SEQUENCE</scope>
    <source>
        <strain evidence="2">ARSEF 14590</strain>
    </source>
</reference>
<gene>
    <name evidence="2" type="ORF">QQS21_005300</name>
</gene>
<organism evidence="2 3">
    <name type="scientific">Conoideocrella luteorostrata</name>
    <dbReference type="NCBI Taxonomy" id="1105319"/>
    <lineage>
        <taxon>Eukaryota</taxon>
        <taxon>Fungi</taxon>
        <taxon>Dikarya</taxon>
        <taxon>Ascomycota</taxon>
        <taxon>Pezizomycotina</taxon>
        <taxon>Sordariomycetes</taxon>
        <taxon>Hypocreomycetidae</taxon>
        <taxon>Hypocreales</taxon>
        <taxon>Clavicipitaceae</taxon>
        <taxon>Conoideocrella</taxon>
    </lineage>
</organism>
<evidence type="ECO:0000313" key="3">
    <source>
        <dbReference type="Proteomes" id="UP001251528"/>
    </source>
</evidence>
<protein>
    <submittedName>
        <fullName evidence="2">Uncharacterized protein</fullName>
    </submittedName>
</protein>